<protein>
    <submittedName>
        <fullName evidence="1">Uncharacterized protein</fullName>
    </submittedName>
</protein>
<dbReference type="EMBL" id="JASBWU010000007">
    <property type="protein sequence ID" value="KAJ9120080.1"/>
    <property type="molecule type" value="Genomic_DNA"/>
</dbReference>
<reference evidence="1" key="1">
    <citation type="submission" date="2023-04" db="EMBL/GenBank/DDBJ databases">
        <title>Draft Genome sequencing of Naganishia species isolated from polar environments using Oxford Nanopore Technology.</title>
        <authorList>
            <person name="Leo P."/>
            <person name="Venkateswaran K."/>
        </authorList>
    </citation>
    <scope>NUCLEOTIDE SEQUENCE</scope>
    <source>
        <strain evidence="1">MNA-CCFEE 5425</strain>
    </source>
</reference>
<accession>A0ACC2X912</accession>
<gene>
    <name evidence="1" type="ORF">QFC22_002978</name>
</gene>
<keyword evidence="2" id="KW-1185">Reference proteome</keyword>
<name>A0ACC2X912_9TREE</name>
<comment type="caution">
    <text evidence="1">The sequence shown here is derived from an EMBL/GenBank/DDBJ whole genome shotgun (WGS) entry which is preliminary data.</text>
</comment>
<dbReference type="Proteomes" id="UP001243375">
    <property type="component" value="Unassembled WGS sequence"/>
</dbReference>
<organism evidence="1 2">
    <name type="scientific">Naganishia vaughanmartiniae</name>
    <dbReference type="NCBI Taxonomy" id="1424756"/>
    <lineage>
        <taxon>Eukaryota</taxon>
        <taxon>Fungi</taxon>
        <taxon>Dikarya</taxon>
        <taxon>Basidiomycota</taxon>
        <taxon>Agaricomycotina</taxon>
        <taxon>Tremellomycetes</taxon>
        <taxon>Filobasidiales</taxon>
        <taxon>Filobasidiaceae</taxon>
        <taxon>Naganishia</taxon>
    </lineage>
</organism>
<proteinExistence type="predicted"/>
<sequence>MDQSAFRNLLATQAVKQGTGRAAGVLGTHAAKRKAGKAKGSTSYNFGKPQGEDKTKEGGKDAGAEESATAFAPRKAKKGGKPREEDGEEKPYHNRAEMRRTGKEDEMTNEFKEAEKLAEEFEKRARAEGQDEATIEEQRKYLGGDATHSILVKGLDYALLAARKAEIEATEGKKAEDELDALLEGGLAESAAGPINDHKEKGVGRKRTREEIVQQLKRQKTGASADTASDVLPPQPQQTLGSKFKSIAQKKREAEEAQALAQGKKKLKKKKKVVPSTASTVTAPAEIAKSDVTNSLHAAAKSTEDQPATQPTDPTVVSKSPDVTKPVQVEATSISLKSSSKTSRPIPGVTPVPDEDEDDIFGGVGEYTGAVASDSDSDAESVADQKTTATKEGRRSDRRRSHSRSRSRSRSHDRDDRGYARQDGRSRDQRYARSHSRERYRDSYDERDRYGNSSSRARPRPRSRSPDYPPDRYYERDGRGDRGGRYDSYIRGSDRPRYDSRDRYDRDDYRPSRSREAQRGPSRGDGYRDSQRGDQYRRQQSRSPSPARSARGRSDSPRKQAQSPRTAPPKAPTPQRMPSRSPSPVDIDALRALSRSPSFSDADADPYAGPVRPGQSLRALGFGSSDVPSAKELLEMDALANESAQKRSNKAKWRRAQGLAPQEGDQEEDGVERNKHGKELTDAQKERRDQQRLQNFMDKKEKGPK</sequence>
<evidence type="ECO:0000313" key="2">
    <source>
        <dbReference type="Proteomes" id="UP001243375"/>
    </source>
</evidence>
<evidence type="ECO:0000313" key="1">
    <source>
        <dbReference type="EMBL" id="KAJ9120080.1"/>
    </source>
</evidence>